<accession>A0AAX4JG54</accession>
<reference evidence="1" key="1">
    <citation type="journal article" date="2024" name="BMC Genomics">
        <title>Functional annotation of a divergent genome using sequence and structure-based similarity.</title>
        <authorList>
            <person name="Svedberg D."/>
            <person name="Winiger R.R."/>
            <person name="Berg A."/>
            <person name="Sharma H."/>
            <person name="Tellgren-Roth C."/>
            <person name="Debrunner-Vossbrinck B.A."/>
            <person name="Vossbrinck C.R."/>
            <person name="Barandun J."/>
        </authorList>
    </citation>
    <scope>NUCLEOTIDE SEQUENCE</scope>
    <source>
        <strain evidence="1">Illinois isolate</strain>
    </source>
</reference>
<dbReference type="EMBL" id="CP142737">
    <property type="protein sequence ID" value="WUR05020.1"/>
    <property type="molecule type" value="Genomic_DNA"/>
</dbReference>
<organism evidence="1 2">
    <name type="scientific">Vairimorpha necatrix</name>
    <dbReference type="NCBI Taxonomy" id="6039"/>
    <lineage>
        <taxon>Eukaryota</taxon>
        <taxon>Fungi</taxon>
        <taxon>Fungi incertae sedis</taxon>
        <taxon>Microsporidia</taxon>
        <taxon>Nosematidae</taxon>
        <taxon>Vairimorpha</taxon>
    </lineage>
</organism>
<protein>
    <submittedName>
        <fullName evidence="1">Uncharacterized protein</fullName>
    </submittedName>
</protein>
<dbReference type="Proteomes" id="UP001334084">
    <property type="component" value="Chromosome 12"/>
</dbReference>
<evidence type="ECO:0000313" key="1">
    <source>
        <dbReference type="EMBL" id="WUR05020.1"/>
    </source>
</evidence>
<keyword evidence="2" id="KW-1185">Reference proteome</keyword>
<dbReference type="RefSeq" id="XP_065331165.1">
    <property type="nucleotide sequence ID" value="XM_065475093.1"/>
</dbReference>
<name>A0AAX4JG54_9MICR</name>
<dbReference type="AlphaFoldDB" id="A0AAX4JG54"/>
<evidence type="ECO:0000313" key="2">
    <source>
        <dbReference type="Proteomes" id="UP001334084"/>
    </source>
</evidence>
<sequence>MILILNIFCCIQNDDKQYGNHNYDIKKHNSIVKKCFEHSESKTSDCLIQNKSNLPSYDELKKFISIKKQNKNINNEDQDMGIDKYDYYNLKEEMSIYLNPQDLNKHIDVESIELDKNFYSDMDLEPQSSLKQTEKTQELEYNEKIFSIDKIKKQCVEFKKQIEDFVKKINSMPTLTNRNTNFQFGKNNVKNNKIQNYNSTIYTFTRDNIKIIKNRIPQLYIEIKRLSLPQDINNVLLECVEIFKAFIILICKRENYVQVKNCSVINKRQINNYNIEILSIFDSVPIFDFFESIEEEFKSYKYDIFYKLEKIQNIISIINKNLYCIFRKSKNCIKVYKKINQELEKKILN</sequence>
<proteinExistence type="predicted"/>
<dbReference type="KEGG" id="vnx:VNE69_12005"/>
<gene>
    <name evidence="1" type="ORF">VNE69_12005</name>
</gene>
<dbReference type="GeneID" id="90542867"/>